<sequence length="307" mass="33653">MISSQLSRYFHSGNTLWQSSTKSLLAKLRKKTGYTFANCKKALELHENDYAKAEAWLREQAQAMGWSKAQKLQGRSTKQGLVAVMVDKNHGALVEINCETDFVARNKTFHGLAETIVAAVLKFTGDQKTVDHVHKMLMDAETLRNLPTDDSKTVADHAALTIGTIGENISVKRALCMSVDPSIQLVGCTHPSPVNPIPASFGRYGALLAFKSPSENNLLGMQLCQHIIGMNPLKIGQPDVDEPIPNADDETTMIHQEFLLDPSLTVQQVLLGAHTEIVDFARFEMGESAEPESEVPLEDAEPIKSCG</sequence>
<feature type="compositionally biased region" description="Acidic residues" evidence="8">
    <location>
        <begin position="288"/>
        <end position="300"/>
    </location>
</feature>
<evidence type="ECO:0000256" key="5">
    <source>
        <dbReference type="ARBA" id="ARBA00023128"/>
    </source>
</evidence>
<organism evidence="11">
    <name type="scientific">Fopius arisanus</name>
    <dbReference type="NCBI Taxonomy" id="64838"/>
    <lineage>
        <taxon>Eukaryota</taxon>
        <taxon>Metazoa</taxon>
        <taxon>Ecdysozoa</taxon>
        <taxon>Arthropoda</taxon>
        <taxon>Hexapoda</taxon>
        <taxon>Insecta</taxon>
        <taxon>Pterygota</taxon>
        <taxon>Neoptera</taxon>
        <taxon>Endopterygota</taxon>
        <taxon>Hymenoptera</taxon>
        <taxon>Apocrita</taxon>
        <taxon>Ichneumonoidea</taxon>
        <taxon>Braconidae</taxon>
        <taxon>Opiinae</taxon>
        <taxon>Fopius</taxon>
    </lineage>
</organism>
<dbReference type="GO" id="GO:0003746">
    <property type="term" value="F:translation elongation factor activity"/>
    <property type="evidence" value="ECO:0007669"/>
    <property type="project" value="UniProtKB-UniRule"/>
</dbReference>
<evidence type="ECO:0000259" key="9">
    <source>
        <dbReference type="Pfam" id="PF00889"/>
    </source>
</evidence>
<dbReference type="InterPro" id="IPR014039">
    <property type="entry name" value="Transl_elong_EFTs/EF1B_dimer"/>
</dbReference>
<reference evidence="11" key="1">
    <citation type="submission" date="2015-01" db="EMBL/GenBank/DDBJ databases">
        <title>Transcriptome Assembly of Fopius arisanus.</title>
        <authorList>
            <person name="Geib S."/>
        </authorList>
    </citation>
    <scope>NUCLEOTIDE SEQUENCE</scope>
</reference>
<feature type="domain" description="Translation elongation factor EFTs/EF1B dimerisation" evidence="9">
    <location>
        <begin position="91"/>
        <end position="242"/>
    </location>
</feature>
<evidence type="ECO:0000256" key="2">
    <source>
        <dbReference type="ARBA" id="ARBA00022768"/>
    </source>
</evidence>
<dbReference type="GO" id="GO:0005739">
    <property type="term" value="C:mitochondrion"/>
    <property type="evidence" value="ECO:0007669"/>
    <property type="project" value="UniProtKB-SubCell"/>
</dbReference>
<evidence type="ECO:0000313" key="12">
    <source>
        <dbReference type="Proteomes" id="UP000694866"/>
    </source>
</evidence>
<keyword evidence="3 6" id="KW-0648">Protein biosynthesis</keyword>
<dbReference type="SUPFAM" id="SSF46934">
    <property type="entry name" value="UBA-like"/>
    <property type="match status" value="1"/>
</dbReference>
<keyword evidence="4" id="KW-0809">Transit peptide</keyword>
<dbReference type="InterPro" id="IPR009060">
    <property type="entry name" value="UBA-like_sf"/>
</dbReference>
<dbReference type="Gene3D" id="1.10.8.10">
    <property type="entry name" value="DNA helicase RuvA subunit, C-terminal domain"/>
    <property type="match status" value="1"/>
</dbReference>
<evidence type="ECO:0000256" key="1">
    <source>
        <dbReference type="ARBA" id="ARBA00005532"/>
    </source>
</evidence>
<dbReference type="PANTHER" id="PTHR11741:SF0">
    <property type="entry name" value="ELONGATION FACTOR TS, MITOCHONDRIAL"/>
    <property type="match status" value="1"/>
</dbReference>
<dbReference type="Pfam" id="PF25025">
    <property type="entry name" value="EF-Ts_N"/>
    <property type="match status" value="1"/>
</dbReference>
<dbReference type="InterPro" id="IPR001816">
    <property type="entry name" value="Transl_elong_EFTs/EF1B"/>
</dbReference>
<dbReference type="Pfam" id="PF00889">
    <property type="entry name" value="EF_TS"/>
    <property type="match status" value="1"/>
</dbReference>
<evidence type="ECO:0000256" key="8">
    <source>
        <dbReference type="SAM" id="MobiDB-lite"/>
    </source>
</evidence>
<dbReference type="PROSITE" id="PS01127">
    <property type="entry name" value="EF_TS_2"/>
    <property type="match status" value="1"/>
</dbReference>
<dbReference type="InterPro" id="IPR036402">
    <property type="entry name" value="EF-Ts_dimer_sf"/>
</dbReference>
<accession>A0A0C9R847</accession>
<evidence type="ECO:0000256" key="4">
    <source>
        <dbReference type="ARBA" id="ARBA00022946"/>
    </source>
</evidence>
<dbReference type="NCBIfam" id="TIGR00116">
    <property type="entry name" value="tsf"/>
    <property type="match status" value="1"/>
</dbReference>
<keyword evidence="2 6" id="KW-0251">Elongation factor</keyword>
<comment type="function">
    <text evidence="6 7">Associates with the EF-Tu.GDP complex and induces the exchange of GDP to GTP. It remains bound to the aminoacyl-tRNA.EF-Tu.GTP complex up to the GTP hydrolysis stage on the ribosome.</text>
</comment>
<comment type="similarity">
    <text evidence="1 6 7">Belongs to the EF-Ts family.</text>
</comment>
<gene>
    <name evidence="11" type="primary">AAEL000331_1</name>
    <name evidence="10" type="synonym">AAEL000331_0</name>
    <name evidence="13" type="synonym">mEFTs</name>
    <name evidence="11" type="ORF">g.45475</name>
    <name evidence="10" type="ORF">g.45493</name>
</gene>
<dbReference type="Proteomes" id="UP000694866">
    <property type="component" value="Unplaced"/>
</dbReference>
<name>A0A0C9R847_9HYME</name>
<keyword evidence="12" id="KW-1185">Reference proteome</keyword>
<proteinExistence type="inferred from homology"/>
<dbReference type="GO" id="GO:0070125">
    <property type="term" value="P:mitochondrial translational elongation"/>
    <property type="evidence" value="ECO:0007669"/>
    <property type="project" value="TreeGrafter"/>
</dbReference>
<dbReference type="KEGG" id="fas:105263521"/>
<dbReference type="RefSeq" id="XP_011298076.1">
    <property type="nucleotide sequence ID" value="XM_011299774.1"/>
</dbReference>
<dbReference type="GeneID" id="105263521"/>
<dbReference type="InterPro" id="IPR018101">
    <property type="entry name" value="Transl_elong_Ts_CS"/>
</dbReference>
<dbReference type="HAMAP" id="MF_00050">
    <property type="entry name" value="EF_Ts"/>
    <property type="match status" value="1"/>
</dbReference>
<evidence type="ECO:0000256" key="7">
    <source>
        <dbReference type="RuleBase" id="RU000642"/>
    </source>
</evidence>
<dbReference type="CTD" id="35060"/>
<evidence type="ECO:0000313" key="13">
    <source>
        <dbReference type="RefSeq" id="XP_011298076.1"/>
    </source>
</evidence>
<dbReference type="FunFam" id="1.10.8.10:FF:000031">
    <property type="entry name" value="Elongation factor Ts, mitochondrial"/>
    <property type="match status" value="1"/>
</dbReference>
<feature type="region of interest" description="Disordered" evidence="8">
    <location>
        <begin position="288"/>
        <end position="307"/>
    </location>
</feature>
<accession>A0A9R1TTH3</accession>
<evidence type="ECO:0000313" key="11">
    <source>
        <dbReference type="EMBL" id="JAG82341.1"/>
    </source>
</evidence>
<dbReference type="CDD" id="cd14275">
    <property type="entry name" value="UBA_EF-Ts"/>
    <property type="match status" value="1"/>
</dbReference>
<evidence type="ECO:0000256" key="3">
    <source>
        <dbReference type="ARBA" id="ARBA00022917"/>
    </source>
</evidence>
<dbReference type="EMBL" id="GBYB01012574">
    <property type="protein sequence ID" value="JAG82341.1"/>
    <property type="molecule type" value="Transcribed_RNA"/>
</dbReference>
<dbReference type="SUPFAM" id="SSF54713">
    <property type="entry name" value="Elongation factor Ts (EF-Ts), dimerisation domain"/>
    <property type="match status" value="1"/>
</dbReference>
<comment type="subcellular location">
    <subcellularLocation>
        <location evidence="6">Mitochondrion</location>
    </subcellularLocation>
</comment>
<reference evidence="13" key="2">
    <citation type="submission" date="2025-04" db="UniProtKB">
        <authorList>
            <consortium name="RefSeq"/>
        </authorList>
    </citation>
    <scope>IDENTIFICATION</scope>
</reference>
<keyword evidence="5 6" id="KW-0496">Mitochondrion</keyword>
<protein>
    <recommendedName>
        <fullName evidence="6">Elongation factor Ts, mitochondrial</fullName>
        <shortName evidence="6">EF-Ts</shortName>
        <shortName evidence="6">EF-TsMt</shortName>
    </recommendedName>
</protein>
<dbReference type="OrthoDB" id="277235at2759"/>
<dbReference type="EMBL" id="GBYB01007720">
    <property type="protein sequence ID" value="JAG77487.1"/>
    <property type="molecule type" value="Transcribed_RNA"/>
</dbReference>
<evidence type="ECO:0000256" key="6">
    <source>
        <dbReference type="HAMAP-Rule" id="MF_03135"/>
    </source>
</evidence>
<dbReference type="AlphaFoldDB" id="A0A0C9R847"/>
<dbReference type="PANTHER" id="PTHR11741">
    <property type="entry name" value="ELONGATION FACTOR TS"/>
    <property type="match status" value="1"/>
</dbReference>
<evidence type="ECO:0000313" key="10">
    <source>
        <dbReference type="EMBL" id="JAG77487.1"/>
    </source>
</evidence>
<dbReference type="Gene3D" id="3.30.479.20">
    <property type="entry name" value="Elongation factor Ts, dimerisation domain"/>
    <property type="match status" value="2"/>
</dbReference>